<dbReference type="RefSeq" id="XP_064672990.1">
    <property type="nucleotide sequence ID" value="XM_064818408.1"/>
</dbReference>
<dbReference type="PRINTS" id="PR01217">
    <property type="entry name" value="PRICHEXTENSN"/>
</dbReference>
<name>A0AAN6TK55_9PEZI</name>
<evidence type="ECO:0000256" key="1">
    <source>
        <dbReference type="SAM" id="MobiDB-lite"/>
    </source>
</evidence>
<accession>A0AAN6TK55</accession>
<feature type="compositionally biased region" description="Low complexity" evidence="1">
    <location>
        <begin position="131"/>
        <end position="146"/>
    </location>
</feature>
<proteinExistence type="predicted"/>
<evidence type="ECO:0000313" key="4">
    <source>
        <dbReference type="Proteomes" id="UP001302812"/>
    </source>
</evidence>
<feature type="compositionally biased region" description="Pro residues" evidence="1">
    <location>
        <begin position="171"/>
        <end position="185"/>
    </location>
</feature>
<comment type="caution">
    <text evidence="3">The sequence shown here is derived from an EMBL/GenBank/DDBJ whole genome shotgun (WGS) entry which is preliminary data.</text>
</comment>
<feature type="compositionally biased region" description="Low complexity" evidence="1">
    <location>
        <begin position="186"/>
        <end position="220"/>
    </location>
</feature>
<evidence type="ECO:0000256" key="2">
    <source>
        <dbReference type="SAM" id="Phobius"/>
    </source>
</evidence>
<reference evidence="3" key="1">
    <citation type="journal article" date="2023" name="Mol. Phylogenet. Evol.">
        <title>Genome-scale phylogeny and comparative genomics of the fungal order Sordariales.</title>
        <authorList>
            <person name="Hensen N."/>
            <person name="Bonometti L."/>
            <person name="Westerberg I."/>
            <person name="Brannstrom I.O."/>
            <person name="Guillou S."/>
            <person name="Cros-Aarteil S."/>
            <person name="Calhoun S."/>
            <person name="Haridas S."/>
            <person name="Kuo A."/>
            <person name="Mondo S."/>
            <person name="Pangilinan J."/>
            <person name="Riley R."/>
            <person name="LaButti K."/>
            <person name="Andreopoulos B."/>
            <person name="Lipzen A."/>
            <person name="Chen C."/>
            <person name="Yan M."/>
            <person name="Daum C."/>
            <person name="Ng V."/>
            <person name="Clum A."/>
            <person name="Steindorff A."/>
            <person name="Ohm R.A."/>
            <person name="Martin F."/>
            <person name="Silar P."/>
            <person name="Natvig D.O."/>
            <person name="Lalanne C."/>
            <person name="Gautier V."/>
            <person name="Ament-Velasquez S.L."/>
            <person name="Kruys A."/>
            <person name="Hutchinson M.I."/>
            <person name="Powell A.J."/>
            <person name="Barry K."/>
            <person name="Miller A.N."/>
            <person name="Grigoriev I.V."/>
            <person name="Debuchy R."/>
            <person name="Gladieux P."/>
            <person name="Hiltunen Thoren M."/>
            <person name="Johannesson H."/>
        </authorList>
    </citation>
    <scope>NUCLEOTIDE SEQUENCE</scope>
    <source>
        <strain evidence="3">CBS 508.74</strain>
    </source>
</reference>
<keyword evidence="2" id="KW-0812">Transmembrane</keyword>
<keyword evidence="4" id="KW-1185">Reference proteome</keyword>
<feature type="transmembrane region" description="Helical" evidence="2">
    <location>
        <begin position="247"/>
        <end position="268"/>
    </location>
</feature>
<sequence length="269" mass="29564">FIIRHVHRINYFRDSGQIPDPLRAVASAIILQSRGSSAHFDRSVVLGCSQPLRGGCVAAAGQTLWQESQHQMPDRPAAVSIQMHQVLRFSTCISSLPPDRWWVFFHINRTITKTIHLDLLLLSACEVPVSSSQSTPITPSISRTTQNNPWDSGCVTFPSSPPWPLWLRPNKQPPPPPPTPTPTRPPARTQPRPCPRSSRPSARPPRQTSPPSRAASRAPSARPPPPRRTTPPRPAPRRRPRPRRAPLLPPLEAAAVVVVLAGVVVPAVP</sequence>
<gene>
    <name evidence="3" type="ORF">N656DRAFT_819910</name>
</gene>
<feature type="non-terminal residue" evidence="3">
    <location>
        <position position="1"/>
    </location>
</feature>
<dbReference type="Proteomes" id="UP001302812">
    <property type="component" value="Unassembled WGS sequence"/>
</dbReference>
<dbReference type="GeneID" id="89942534"/>
<protein>
    <submittedName>
        <fullName evidence="3">Uncharacterized protein</fullName>
    </submittedName>
</protein>
<feature type="compositionally biased region" description="Basic residues" evidence="1">
    <location>
        <begin position="235"/>
        <end position="244"/>
    </location>
</feature>
<dbReference type="AlphaFoldDB" id="A0AAN6TK55"/>
<feature type="compositionally biased region" description="Pro residues" evidence="1">
    <location>
        <begin position="221"/>
        <end position="234"/>
    </location>
</feature>
<feature type="region of interest" description="Disordered" evidence="1">
    <location>
        <begin position="131"/>
        <end position="251"/>
    </location>
</feature>
<reference evidence="3" key="2">
    <citation type="submission" date="2023-05" db="EMBL/GenBank/DDBJ databases">
        <authorList>
            <consortium name="Lawrence Berkeley National Laboratory"/>
            <person name="Steindorff A."/>
            <person name="Hensen N."/>
            <person name="Bonometti L."/>
            <person name="Westerberg I."/>
            <person name="Brannstrom I.O."/>
            <person name="Guillou S."/>
            <person name="Cros-Aarteil S."/>
            <person name="Calhoun S."/>
            <person name="Haridas S."/>
            <person name="Kuo A."/>
            <person name="Mondo S."/>
            <person name="Pangilinan J."/>
            <person name="Riley R."/>
            <person name="Labutti K."/>
            <person name="Andreopoulos B."/>
            <person name="Lipzen A."/>
            <person name="Chen C."/>
            <person name="Yanf M."/>
            <person name="Daum C."/>
            <person name="Ng V."/>
            <person name="Clum A."/>
            <person name="Ohm R."/>
            <person name="Martin F."/>
            <person name="Silar P."/>
            <person name="Natvig D."/>
            <person name="Lalanne C."/>
            <person name="Gautier V."/>
            <person name="Ament-Velasquez S.L."/>
            <person name="Kruys A."/>
            <person name="Hutchinson M.I."/>
            <person name="Powell A.J."/>
            <person name="Barry K."/>
            <person name="Miller A.N."/>
            <person name="Grigoriev I.V."/>
            <person name="Debuchy R."/>
            <person name="Gladieux P."/>
            <person name="Thoren M.H."/>
            <person name="Johannesson H."/>
        </authorList>
    </citation>
    <scope>NUCLEOTIDE SEQUENCE</scope>
    <source>
        <strain evidence="3">CBS 508.74</strain>
    </source>
</reference>
<organism evidence="3 4">
    <name type="scientific">Canariomyces notabilis</name>
    <dbReference type="NCBI Taxonomy" id="2074819"/>
    <lineage>
        <taxon>Eukaryota</taxon>
        <taxon>Fungi</taxon>
        <taxon>Dikarya</taxon>
        <taxon>Ascomycota</taxon>
        <taxon>Pezizomycotina</taxon>
        <taxon>Sordariomycetes</taxon>
        <taxon>Sordariomycetidae</taxon>
        <taxon>Sordariales</taxon>
        <taxon>Chaetomiaceae</taxon>
        <taxon>Canariomyces</taxon>
    </lineage>
</organism>
<dbReference type="EMBL" id="MU853335">
    <property type="protein sequence ID" value="KAK4115420.1"/>
    <property type="molecule type" value="Genomic_DNA"/>
</dbReference>
<evidence type="ECO:0000313" key="3">
    <source>
        <dbReference type="EMBL" id="KAK4115420.1"/>
    </source>
</evidence>
<keyword evidence="2" id="KW-1133">Transmembrane helix</keyword>
<keyword evidence="2" id="KW-0472">Membrane</keyword>